<dbReference type="PROSITE" id="PS00086">
    <property type="entry name" value="CYTOCHROME_P450"/>
    <property type="match status" value="1"/>
</dbReference>
<dbReference type="Gramene" id="Bo7g113940.1">
    <property type="protein sequence ID" value="Bo7g113940.1"/>
    <property type="gene ID" value="Bo7g113940"/>
</dbReference>
<evidence type="ECO:0000313" key="12">
    <source>
        <dbReference type="Proteomes" id="UP000032141"/>
    </source>
</evidence>
<keyword evidence="3 8" id="KW-0349">Heme</keyword>
<dbReference type="FunFam" id="1.10.630.10:FF:000026">
    <property type="entry name" value="Cytochrome P450 82C4"/>
    <property type="match status" value="1"/>
</dbReference>
<dbReference type="KEGG" id="boe:106304037"/>
<evidence type="ECO:0000256" key="10">
    <source>
        <dbReference type="SAM" id="Phobius"/>
    </source>
</evidence>
<dbReference type="PANTHER" id="PTHR47947">
    <property type="entry name" value="CYTOCHROME P450 82C3-RELATED"/>
    <property type="match status" value="1"/>
</dbReference>
<feature type="binding site" description="axial binding residue" evidence="8">
    <location>
        <position position="459"/>
    </location>
    <ligand>
        <name>heme</name>
        <dbReference type="ChEBI" id="CHEBI:30413"/>
    </ligand>
    <ligandPart>
        <name>Fe</name>
        <dbReference type="ChEBI" id="CHEBI:18248"/>
    </ligandPart>
</feature>
<keyword evidence="4 8" id="KW-0479">Metal-binding</keyword>
<keyword evidence="10" id="KW-1133">Transmembrane helix</keyword>
<name>A0A0D3DGU6_BRAOL</name>
<reference evidence="11" key="2">
    <citation type="submission" date="2015-03" db="UniProtKB">
        <authorList>
            <consortium name="EnsemblPlants"/>
        </authorList>
    </citation>
    <scope>IDENTIFICATION</scope>
</reference>
<protein>
    <recommendedName>
        <fullName evidence="13">Cytochrome P450</fullName>
    </recommendedName>
</protein>
<dbReference type="STRING" id="109376.A0A0D3DGU6"/>
<dbReference type="eggNOG" id="KOG0156">
    <property type="taxonomic scope" value="Eukaryota"/>
</dbReference>
<comment type="cofactor">
    <cofactor evidence="1 8">
        <name>heme</name>
        <dbReference type="ChEBI" id="CHEBI:30413"/>
    </cofactor>
</comment>
<dbReference type="GO" id="GO:0020037">
    <property type="term" value="F:heme binding"/>
    <property type="evidence" value="ECO:0007669"/>
    <property type="project" value="InterPro"/>
</dbReference>
<dbReference type="Pfam" id="PF00067">
    <property type="entry name" value="p450"/>
    <property type="match status" value="1"/>
</dbReference>
<evidence type="ECO:0000256" key="9">
    <source>
        <dbReference type="RuleBase" id="RU000461"/>
    </source>
</evidence>
<dbReference type="GO" id="GO:0016709">
    <property type="term" value="F:oxidoreductase activity, acting on paired donors, with incorporation or reduction of molecular oxygen, NAD(P)H as one donor, and incorporation of one atom of oxygen"/>
    <property type="evidence" value="ECO:0007669"/>
    <property type="project" value="UniProtKB-ARBA"/>
</dbReference>
<keyword evidence="10" id="KW-0472">Membrane</keyword>
<dbReference type="EnsemblPlants" id="Bo7g113940.1">
    <property type="protein sequence ID" value="Bo7g113940.1"/>
    <property type="gene ID" value="Bo7g113940"/>
</dbReference>
<evidence type="ECO:0000256" key="2">
    <source>
        <dbReference type="ARBA" id="ARBA00010617"/>
    </source>
</evidence>
<feature type="transmembrane region" description="Helical" evidence="10">
    <location>
        <begin position="225"/>
        <end position="248"/>
    </location>
</feature>
<dbReference type="InterPro" id="IPR050651">
    <property type="entry name" value="Plant_Cytochrome_P450_Monoox"/>
</dbReference>
<keyword evidence="7 9" id="KW-0503">Monooxygenase</keyword>
<feature type="transmembrane region" description="Helical" evidence="10">
    <location>
        <begin position="6"/>
        <end position="26"/>
    </location>
</feature>
<dbReference type="OrthoDB" id="2789670at2759"/>
<evidence type="ECO:0008006" key="13">
    <source>
        <dbReference type="Google" id="ProtNLM"/>
    </source>
</evidence>
<dbReference type="Gene3D" id="1.10.630.10">
    <property type="entry name" value="Cytochrome P450"/>
    <property type="match status" value="1"/>
</dbReference>
<keyword evidence="10" id="KW-0812">Transmembrane</keyword>
<comment type="similarity">
    <text evidence="2 9">Belongs to the cytochrome P450 family.</text>
</comment>
<keyword evidence="12" id="KW-1185">Reference proteome</keyword>
<dbReference type="RefSeq" id="XP_013595870.1">
    <property type="nucleotide sequence ID" value="XM_013740416.1"/>
</dbReference>
<evidence type="ECO:0000256" key="3">
    <source>
        <dbReference type="ARBA" id="ARBA00022617"/>
    </source>
</evidence>
<dbReference type="PRINTS" id="PR00385">
    <property type="entry name" value="P450"/>
</dbReference>
<dbReference type="SUPFAM" id="SSF48264">
    <property type="entry name" value="Cytochrome P450"/>
    <property type="match status" value="1"/>
</dbReference>
<evidence type="ECO:0000256" key="7">
    <source>
        <dbReference type="ARBA" id="ARBA00023033"/>
    </source>
</evidence>
<proteinExistence type="inferred from homology"/>
<reference evidence="11 12" key="1">
    <citation type="journal article" date="2014" name="Genome Biol.">
        <title>Transcriptome and methylome profiling reveals relics of genome dominance in the mesopolyploid Brassica oleracea.</title>
        <authorList>
            <person name="Parkin I.A."/>
            <person name="Koh C."/>
            <person name="Tang H."/>
            <person name="Robinson S.J."/>
            <person name="Kagale S."/>
            <person name="Clarke W.E."/>
            <person name="Town C.D."/>
            <person name="Nixon J."/>
            <person name="Krishnakumar V."/>
            <person name="Bidwell S.L."/>
            <person name="Denoeud F."/>
            <person name="Belcram H."/>
            <person name="Links M.G."/>
            <person name="Just J."/>
            <person name="Clarke C."/>
            <person name="Bender T."/>
            <person name="Huebert T."/>
            <person name="Mason A.S."/>
            <person name="Pires J.C."/>
            <person name="Barker G."/>
            <person name="Moore J."/>
            <person name="Walley P.G."/>
            <person name="Manoli S."/>
            <person name="Batley J."/>
            <person name="Edwards D."/>
            <person name="Nelson M.N."/>
            <person name="Wang X."/>
            <person name="Paterson A.H."/>
            <person name="King G."/>
            <person name="Bancroft I."/>
            <person name="Chalhoub B."/>
            <person name="Sharpe A.G."/>
        </authorList>
    </citation>
    <scope>NUCLEOTIDE SEQUENCE</scope>
    <source>
        <strain evidence="11 12">cv. TO1000</strain>
    </source>
</reference>
<evidence type="ECO:0000256" key="6">
    <source>
        <dbReference type="ARBA" id="ARBA00023004"/>
    </source>
</evidence>
<dbReference type="PRINTS" id="PR00463">
    <property type="entry name" value="EP450I"/>
</dbReference>
<dbReference type="AlphaFoldDB" id="A0A0D3DGU6"/>
<organism evidence="11 12">
    <name type="scientific">Brassica oleracea var. oleracea</name>
    <dbReference type="NCBI Taxonomy" id="109376"/>
    <lineage>
        <taxon>Eukaryota</taxon>
        <taxon>Viridiplantae</taxon>
        <taxon>Streptophyta</taxon>
        <taxon>Embryophyta</taxon>
        <taxon>Tracheophyta</taxon>
        <taxon>Spermatophyta</taxon>
        <taxon>Magnoliopsida</taxon>
        <taxon>eudicotyledons</taxon>
        <taxon>Gunneridae</taxon>
        <taxon>Pentapetalae</taxon>
        <taxon>rosids</taxon>
        <taxon>malvids</taxon>
        <taxon>Brassicales</taxon>
        <taxon>Brassicaceae</taxon>
        <taxon>Brassiceae</taxon>
        <taxon>Brassica</taxon>
    </lineage>
</organism>
<accession>A0A0D3DGU6</accession>
<dbReference type="InterPro" id="IPR017972">
    <property type="entry name" value="Cyt_P450_CS"/>
</dbReference>
<dbReference type="GeneID" id="106304037"/>
<evidence type="ECO:0000256" key="5">
    <source>
        <dbReference type="ARBA" id="ARBA00023002"/>
    </source>
</evidence>
<evidence type="ECO:0000256" key="8">
    <source>
        <dbReference type="PIRSR" id="PIRSR602401-1"/>
    </source>
</evidence>
<dbReference type="HOGENOM" id="CLU_001570_4_0_1"/>
<dbReference type="OMA" id="HYILARF"/>
<keyword evidence="6 8" id="KW-0408">Iron</keyword>
<dbReference type="PANTHER" id="PTHR47947:SF29">
    <property type="entry name" value="CYTOCHROME P450 CYP82D47-LIKE"/>
    <property type="match status" value="1"/>
</dbReference>
<evidence type="ECO:0000313" key="11">
    <source>
        <dbReference type="EnsemblPlants" id="Bo7g113940.1"/>
    </source>
</evidence>
<dbReference type="Proteomes" id="UP000032141">
    <property type="component" value="Chromosome C7"/>
</dbReference>
<dbReference type="InterPro" id="IPR001128">
    <property type="entry name" value="Cyt_P450"/>
</dbReference>
<dbReference type="InterPro" id="IPR036396">
    <property type="entry name" value="Cyt_P450_sf"/>
</dbReference>
<keyword evidence="5 9" id="KW-0560">Oxidoreductase</keyword>
<dbReference type="GO" id="GO:0005506">
    <property type="term" value="F:iron ion binding"/>
    <property type="evidence" value="ECO:0007669"/>
    <property type="project" value="InterPro"/>
</dbReference>
<dbReference type="InterPro" id="IPR002401">
    <property type="entry name" value="Cyt_P450_E_grp-I"/>
</dbReference>
<sequence length="525" mass="59609">MDLIQLLFLTALSILSIPFLLINSLLRPRSKKKHTVYTAPGAWPLIGHLAFYDDVKTTHVAFGEMADKYGPVFMAKLGSHNVLIISSQEVAKECYTVHDKFLDRPGLTASTLLGYNDTFMTFIPYGAYWRDMRKITTSEVLSASVMETFKFRRAREADVAFRDLYKRWDQKGRPKNGVLVDMKREFQYLTANISLMMVAGKRYFGESPNCDTGEATRCGKLIREFIDYFGLLLFSDAIPALGFMDWVIKRGMKRTAKGLDKVVESWVEEHKNKDFGGGSEKDFMILIMEIFKTDKVLSLDDAHATIKALSLNLVLSGSETSIVVLVWAVSLLVNNPNVLRKAQEELDRTIGKERVVEESDIKDLVYIQAIIKETFRLYPSVPLVAYRTVMEDFDIVNGNYHIPAGTQLLVNAWKIGRDPNLWSDPEKFEPERFLTSNKDVDFGGQNYKLIAFGLGRRTCPAIHLGLRVVHYILARFLHSFDVARPSSQEVDMTQTNGMVNLKTTPLEVIVTPRLHETLYTADRTA</sequence>
<evidence type="ECO:0000256" key="1">
    <source>
        <dbReference type="ARBA" id="ARBA00001971"/>
    </source>
</evidence>
<evidence type="ECO:0000256" key="4">
    <source>
        <dbReference type="ARBA" id="ARBA00022723"/>
    </source>
</evidence>